<proteinExistence type="predicted"/>
<dbReference type="AlphaFoldDB" id="A0A6A4XBT1"/>
<feature type="signal peptide" evidence="1">
    <location>
        <begin position="1"/>
        <end position="17"/>
    </location>
</feature>
<keyword evidence="1" id="KW-0732">Signal</keyword>
<dbReference type="EMBL" id="VIIS01000073">
    <property type="protein sequence ID" value="KAF0313770.1"/>
    <property type="molecule type" value="Genomic_DNA"/>
</dbReference>
<evidence type="ECO:0000313" key="3">
    <source>
        <dbReference type="EMBL" id="KAF0313770.1"/>
    </source>
</evidence>
<sequence length="204" mass="21842">MKTAALLCLLALSGASASRVRRDAGAAFEEVAQWRAAPEPSPLAGLSQYVPLLQSLWSLGSELLGSLVADGAGQEVARALQQADPVELALNTIDLDTAACRQRLACEIRSTIGEYAFGDMAYKLLASRMSSLKKYENLSARQLGVTSCSEAFSCRYSDSPYMDTARQMRSLADDYCSVDADSLTGSLCQAFASVMDTLQSAQLM</sequence>
<evidence type="ECO:0000256" key="1">
    <source>
        <dbReference type="SAM" id="SignalP"/>
    </source>
</evidence>
<feature type="chain" id="PRO_5036381620" evidence="1">
    <location>
        <begin position="18"/>
        <end position="204"/>
    </location>
</feature>
<organism evidence="3 4">
    <name type="scientific">Amphibalanus amphitrite</name>
    <name type="common">Striped barnacle</name>
    <name type="synonym">Balanus amphitrite</name>
    <dbReference type="NCBI Taxonomy" id="1232801"/>
    <lineage>
        <taxon>Eukaryota</taxon>
        <taxon>Metazoa</taxon>
        <taxon>Ecdysozoa</taxon>
        <taxon>Arthropoda</taxon>
        <taxon>Crustacea</taxon>
        <taxon>Multicrustacea</taxon>
        <taxon>Cirripedia</taxon>
        <taxon>Thoracica</taxon>
        <taxon>Thoracicalcarea</taxon>
        <taxon>Balanomorpha</taxon>
        <taxon>Balanoidea</taxon>
        <taxon>Balanidae</taxon>
        <taxon>Amphibalaninae</taxon>
        <taxon>Amphibalanus</taxon>
    </lineage>
</organism>
<dbReference type="Proteomes" id="UP000440578">
    <property type="component" value="Unassembled WGS sequence"/>
</dbReference>
<keyword evidence="4" id="KW-1185">Reference proteome</keyword>
<dbReference type="EMBL" id="VIIS01001607">
    <property type="protein sequence ID" value="KAF0295602.1"/>
    <property type="molecule type" value="Genomic_DNA"/>
</dbReference>
<name>A0A6A4XBT1_AMPAM</name>
<accession>A0A6A4XBT1</accession>
<evidence type="ECO:0000313" key="2">
    <source>
        <dbReference type="EMBL" id="KAF0295602.1"/>
    </source>
</evidence>
<protein>
    <submittedName>
        <fullName evidence="3">Uncharacterized protein</fullName>
    </submittedName>
</protein>
<comment type="caution">
    <text evidence="3">The sequence shown here is derived from an EMBL/GenBank/DDBJ whole genome shotgun (WGS) entry which is preliminary data.</text>
</comment>
<dbReference type="OrthoDB" id="10336982at2759"/>
<evidence type="ECO:0000313" key="4">
    <source>
        <dbReference type="Proteomes" id="UP000440578"/>
    </source>
</evidence>
<reference evidence="3 4" key="1">
    <citation type="submission" date="2019-07" db="EMBL/GenBank/DDBJ databases">
        <title>Draft genome assembly of a fouling barnacle, Amphibalanus amphitrite (Darwin, 1854): The first reference genome for Thecostraca.</title>
        <authorList>
            <person name="Kim W."/>
        </authorList>
    </citation>
    <scope>NUCLEOTIDE SEQUENCE [LARGE SCALE GENOMIC DNA]</scope>
    <source>
        <strain evidence="3">SNU_AA5</strain>
        <tissue evidence="3">Soma without cirri and trophi</tissue>
    </source>
</reference>
<gene>
    <name evidence="2" type="ORF">FJT64_006886</name>
    <name evidence="3" type="ORF">FJT64_015754</name>
</gene>